<accession>A0AAN6RX13</accession>
<keyword evidence="3" id="KW-1185">Reference proteome</keyword>
<reference evidence="2" key="2">
    <citation type="submission" date="2023-05" db="EMBL/GenBank/DDBJ databases">
        <authorList>
            <consortium name="Lawrence Berkeley National Laboratory"/>
            <person name="Steindorff A."/>
            <person name="Hensen N."/>
            <person name="Bonometti L."/>
            <person name="Westerberg I."/>
            <person name="Brannstrom I.O."/>
            <person name="Guillou S."/>
            <person name="Cros-Aarteil S."/>
            <person name="Calhoun S."/>
            <person name="Haridas S."/>
            <person name="Kuo A."/>
            <person name="Mondo S."/>
            <person name="Pangilinan J."/>
            <person name="Riley R."/>
            <person name="Labutti K."/>
            <person name="Andreopoulos B."/>
            <person name="Lipzen A."/>
            <person name="Chen C."/>
            <person name="Yanf M."/>
            <person name="Daum C."/>
            <person name="Ng V."/>
            <person name="Clum A."/>
            <person name="Ohm R."/>
            <person name="Martin F."/>
            <person name="Silar P."/>
            <person name="Natvig D."/>
            <person name="Lalanne C."/>
            <person name="Gautier V."/>
            <person name="Ament-Velasquez S.L."/>
            <person name="Kruys A."/>
            <person name="Hutchinson M.I."/>
            <person name="Powell A.J."/>
            <person name="Barry K."/>
            <person name="Miller A.N."/>
            <person name="Grigoriev I.V."/>
            <person name="Debuchy R."/>
            <person name="Gladieux P."/>
            <person name="Thoren M.H."/>
            <person name="Johannesson H."/>
        </authorList>
    </citation>
    <scope>NUCLEOTIDE SEQUENCE</scope>
    <source>
        <strain evidence="2">CBS 103.79</strain>
    </source>
</reference>
<sequence>MYTNIAQSPNSILEHRLADDGGLMWLGKCFAAAKGYAFAALRNGTECWYGNNWPPTPMADIYNVDSCLDVPCTGDLLISCGGSGGKFLLYQRAPAGSATFVTTTQTAFGTYGNSACYFHIQGTPALEHMVESTTSMTVEQCAGLAAAQNATFAGVEDGRQCWYGDLPSENSLTREPTLNNCGWTECAGNPLQNCGSVSRILMYELL</sequence>
<dbReference type="Proteomes" id="UP001303889">
    <property type="component" value="Unassembled WGS sequence"/>
</dbReference>
<evidence type="ECO:0000313" key="2">
    <source>
        <dbReference type="EMBL" id="KAK3905914.1"/>
    </source>
</evidence>
<reference evidence="2" key="1">
    <citation type="journal article" date="2023" name="Mol. Phylogenet. Evol.">
        <title>Genome-scale phylogeny and comparative genomics of the fungal order Sordariales.</title>
        <authorList>
            <person name="Hensen N."/>
            <person name="Bonometti L."/>
            <person name="Westerberg I."/>
            <person name="Brannstrom I.O."/>
            <person name="Guillou S."/>
            <person name="Cros-Aarteil S."/>
            <person name="Calhoun S."/>
            <person name="Haridas S."/>
            <person name="Kuo A."/>
            <person name="Mondo S."/>
            <person name="Pangilinan J."/>
            <person name="Riley R."/>
            <person name="LaButti K."/>
            <person name="Andreopoulos B."/>
            <person name="Lipzen A."/>
            <person name="Chen C."/>
            <person name="Yan M."/>
            <person name="Daum C."/>
            <person name="Ng V."/>
            <person name="Clum A."/>
            <person name="Steindorff A."/>
            <person name="Ohm R.A."/>
            <person name="Martin F."/>
            <person name="Silar P."/>
            <person name="Natvig D.O."/>
            <person name="Lalanne C."/>
            <person name="Gautier V."/>
            <person name="Ament-Velasquez S.L."/>
            <person name="Kruys A."/>
            <person name="Hutchinson M.I."/>
            <person name="Powell A.J."/>
            <person name="Barry K."/>
            <person name="Miller A.N."/>
            <person name="Grigoriev I.V."/>
            <person name="Debuchy R."/>
            <person name="Gladieux P."/>
            <person name="Hiltunen Thoren M."/>
            <person name="Johannesson H."/>
        </authorList>
    </citation>
    <scope>NUCLEOTIDE SEQUENCE</scope>
    <source>
        <strain evidence="2">CBS 103.79</strain>
    </source>
</reference>
<comment type="caution">
    <text evidence="2">The sequence shown here is derived from an EMBL/GenBank/DDBJ whole genome shotgun (WGS) entry which is preliminary data.</text>
</comment>
<dbReference type="PROSITE" id="PS51212">
    <property type="entry name" value="WSC"/>
    <property type="match status" value="1"/>
</dbReference>
<dbReference type="EMBL" id="MU855341">
    <property type="protein sequence ID" value="KAK3905914.1"/>
    <property type="molecule type" value="Genomic_DNA"/>
</dbReference>
<feature type="domain" description="WSC" evidence="1">
    <location>
        <begin position="110"/>
        <end position="206"/>
    </location>
</feature>
<dbReference type="InterPro" id="IPR002889">
    <property type="entry name" value="WSC_carb-bd"/>
</dbReference>
<gene>
    <name evidence="2" type="ORF">C8A05DRAFT_30215</name>
</gene>
<dbReference type="Pfam" id="PF01822">
    <property type="entry name" value="WSC"/>
    <property type="match status" value="2"/>
</dbReference>
<dbReference type="AlphaFoldDB" id="A0AAN6RX13"/>
<proteinExistence type="predicted"/>
<protein>
    <recommendedName>
        <fullName evidence="1">WSC domain-containing protein</fullName>
    </recommendedName>
</protein>
<evidence type="ECO:0000313" key="3">
    <source>
        <dbReference type="Proteomes" id="UP001303889"/>
    </source>
</evidence>
<evidence type="ECO:0000259" key="1">
    <source>
        <dbReference type="PROSITE" id="PS51212"/>
    </source>
</evidence>
<organism evidence="2 3">
    <name type="scientific">Staphylotrichum tortipilum</name>
    <dbReference type="NCBI Taxonomy" id="2831512"/>
    <lineage>
        <taxon>Eukaryota</taxon>
        <taxon>Fungi</taxon>
        <taxon>Dikarya</taxon>
        <taxon>Ascomycota</taxon>
        <taxon>Pezizomycotina</taxon>
        <taxon>Sordariomycetes</taxon>
        <taxon>Sordariomycetidae</taxon>
        <taxon>Sordariales</taxon>
        <taxon>Chaetomiaceae</taxon>
        <taxon>Staphylotrichum</taxon>
    </lineage>
</organism>
<dbReference type="SMART" id="SM00321">
    <property type="entry name" value="WSC"/>
    <property type="match status" value="2"/>
</dbReference>
<name>A0AAN6RX13_9PEZI</name>